<proteinExistence type="predicted"/>
<dbReference type="InterPro" id="IPR036055">
    <property type="entry name" value="LDL_receptor-like_sf"/>
</dbReference>
<feature type="signal peptide" evidence="5">
    <location>
        <begin position="1"/>
        <end position="28"/>
    </location>
</feature>
<dbReference type="AlphaFoldDB" id="A0A0B6ZVN8"/>
<sequence length="665" mass="74959">MSIPSARLLAHLCCILLLVLSIIRIITANPIKITSTTAARPDNKSTNLDLSLKKDKCQYNLTGSNQSLEAKSSFYQNLGFSKCEYIIQAQSSHFLLLNFTEIHSQFDMLVETGVRHQHLEQTATETTTSVPETISAAAQLRKPLSHEIVNSTAIDLDSSKLVSTTVGGYTDTHSDYSNNLHSNNKQNTSLPLTGKNNNSLKTELVTNKSLEKLISKESLENSQNYPEGLPSTENNDFKLSTSVDLANEDIQRQPNVPNCALKLIIEEINSSSESRSQVICWDNSLQHRIPLVFQYTVPIRITYVWDRLSQSGFSLDFRFLRPEEVDCLFHCNNYLCLPKKQLCDGYIDCPNHSDEHSSACALARQHQENGEEHVINVIVIVIYVILAIIVILVLIFMISHIRCRDGACRRGDSLLQPPNSQSSEVCRSPSGSMQESGQYEALLHQHPQRQTTASDLVVASSWCSEHQQLLHQQQHEPEVEQQYHCTDKNHHCRSQLHQLCLLRSEVETAVSPDTSVVGELPQHRHEQPPIHHQPQHSEHHLQQQKKHRQAYKHVSPDELYPPNIPLSADGEEGYAMSQKALHSKQQLEQNWQVENEVFRPPPNKTVYDRDSPPPPYSLSPPGTQILDSHFPVMGVVCVLRQARSSLTPQRSSTGVPPSHRLSCHH</sequence>
<keyword evidence="5" id="KW-0732">Signal</keyword>
<feature type="compositionally biased region" description="Polar residues" evidence="3">
    <location>
        <begin position="646"/>
        <end position="655"/>
    </location>
</feature>
<dbReference type="InterPro" id="IPR002172">
    <property type="entry name" value="LDrepeatLR_classA_rpt"/>
</dbReference>
<feature type="compositionally biased region" description="Basic and acidic residues" evidence="3">
    <location>
        <begin position="524"/>
        <end position="541"/>
    </location>
</feature>
<feature type="compositionally biased region" description="Basic residues" evidence="3">
    <location>
        <begin position="542"/>
        <end position="551"/>
    </location>
</feature>
<evidence type="ECO:0000313" key="6">
    <source>
        <dbReference type="EMBL" id="CEK71840.1"/>
    </source>
</evidence>
<evidence type="ECO:0000256" key="5">
    <source>
        <dbReference type="SAM" id="SignalP"/>
    </source>
</evidence>
<evidence type="ECO:0000256" key="3">
    <source>
        <dbReference type="SAM" id="MobiDB-lite"/>
    </source>
</evidence>
<feature type="disulfide bond" evidence="2">
    <location>
        <begin position="331"/>
        <end position="349"/>
    </location>
</feature>
<dbReference type="EMBL" id="HACG01024975">
    <property type="protein sequence ID" value="CEK71840.1"/>
    <property type="molecule type" value="Transcribed_RNA"/>
</dbReference>
<keyword evidence="4" id="KW-1133">Transmembrane helix</keyword>
<evidence type="ECO:0000256" key="2">
    <source>
        <dbReference type="PROSITE-ProRule" id="PRU00124"/>
    </source>
</evidence>
<evidence type="ECO:0000256" key="4">
    <source>
        <dbReference type="SAM" id="Phobius"/>
    </source>
</evidence>
<accession>A0A0B6ZVN8</accession>
<feature type="region of interest" description="Disordered" evidence="3">
    <location>
        <begin position="646"/>
        <end position="665"/>
    </location>
</feature>
<evidence type="ECO:0000256" key="1">
    <source>
        <dbReference type="ARBA" id="ARBA00023157"/>
    </source>
</evidence>
<dbReference type="SUPFAM" id="SSF57424">
    <property type="entry name" value="LDL receptor-like module"/>
    <property type="match status" value="1"/>
</dbReference>
<evidence type="ECO:0008006" key="7">
    <source>
        <dbReference type="Google" id="ProtNLM"/>
    </source>
</evidence>
<keyword evidence="4" id="KW-0812">Transmembrane</keyword>
<protein>
    <recommendedName>
        <fullName evidence="7">CUB domain-containing protein</fullName>
    </recommendedName>
</protein>
<keyword evidence="1 2" id="KW-1015">Disulfide bond</keyword>
<dbReference type="Gene3D" id="4.10.400.10">
    <property type="entry name" value="Low-density Lipoprotein Receptor"/>
    <property type="match status" value="1"/>
</dbReference>
<dbReference type="PROSITE" id="PS50068">
    <property type="entry name" value="LDLRA_2"/>
    <property type="match status" value="1"/>
</dbReference>
<feature type="region of interest" description="Disordered" evidence="3">
    <location>
        <begin position="598"/>
        <end position="623"/>
    </location>
</feature>
<dbReference type="CDD" id="cd00112">
    <property type="entry name" value="LDLa"/>
    <property type="match status" value="1"/>
</dbReference>
<gene>
    <name evidence="6" type="primary">ORF80026</name>
</gene>
<reference evidence="6" key="1">
    <citation type="submission" date="2014-12" db="EMBL/GenBank/DDBJ databases">
        <title>Insight into the proteome of Arion vulgaris.</title>
        <authorList>
            <person name="Aradska J."/>
            <person name="Bulat T."/>
            <person name="Smidak R."/>
            <person name="Sarate P."/>
            <person name="Gangsoo J."/>
            <person name="Sialana F."/>
            <person name="Bilban M."/>
            <person name="Lubec G."/>
        </authorList>
    </citation>
    <scope>NUCLEOTIDE SEQUENCE</scope>
    <source>
        <tissue evidence="6">Skin</tissue>
    </source>
</reference>
<feature type="compositionally biased region" description="Polar residues" evidence="3">
    <location>
        <begin position="175"/>
        <end position="198"/>
    </location>
</feature>
<keyword evidence="4" id="KW-0472">Membrane</keyword>
<dbReference type="SMART" id="SM00192">
    <property type="entry name" value="LDLa"/>
    <property type="match status" value="1"/>
</dbReference>
<comment type="caution">
    <text evidence="2">Lacks conserved residue(s) required for the propagation of feature annotation.</text>
</comment>
<dbReference type="Pfam" id="PF00057">
    <property type="entry name" value="Ldl_recept_a"/>
    <property type="match status" value="1"/>
</dbReference>
<organism evidence="6">
    <name type="scientific">Arion vulgaris</name>
    <dbReference type="NCBI Taxonomy" id="1028688"/>
    <lineage>
        <taxon>Eukaryota</taxon>
        <taxon>Metazoa</taxon>
        <taxon>Spiralia</taxon>
        <taxon>Lophotrochozoa</taxon>
        <taxon>Mollusca</taxon>
        <taxon>Gastropoda</taxon>
        <taxon>Heterobranchia</taxon>
        <taxon>Euthyneura</taxon>
        <taxon>Panpulmonata</taxon>
        <taxon>Eupulmonata</taxon>
        <taxon>Stylommatophora</taxon>
        <taxon>Helicina</taxon>
        <taxon>Arionoidea</taxon>
        <taxon>Arionidae</taxon>
        <taxon>Arion</taxon>
    </lineage>
</organism>
<feature type="transmembrane region" description="Helical" evidence="4">
    <location>
        <begin position="374"/>
        <end position="396"/>
    </location>
</feature>
<feature type="region of interest" description="Disordered" evidence="3">
    <location>
        <begin position="524"/>
        <end position="586"/>
    </location>
</feature>
<name>A0A0B6ZVN8_9EUPU</name>
<feature type="chain" id="PRO_5002112430" description="CUB domain-containing protein" evidence="5">
    <location>
        <begin position="29"/>
        <end position="665"/>
    </location>
</feature>
<feature type="region of interest" description="Disordered" evidence="3">
    <location>
        <begin position="174"/>
        <end position="198"/>
    </location>
</feature>